<dbReference type="OrthoDB" id="4979506at2"/>
<evidence type="ECO:0000313" key="1">
    <source>
        <dbReference type="EMBL" id="QEO08886.1"/>
    </source>
</evidence>
<name>A0A5C1Y534_9MICO</name>
<sequence length="381" mass="40359">MPIVFDFLANVSQFLRGTKNVDDALDDVADSLDDVARDGERSTDRLERSFRDLQRAAQTTQRDVADVGSKGYSKVSEASAEFKQEALQNLSEVTSSFDGSMSSIQDLVQGTLGGLASSLPGIGLVAAGAAAGVGLIGSAITAVGEATEADAQKASKWAQSYIDAGNNILGTAQIVAEFNAIALDPERYKEAGTNATNWGTDVTTAMRAMAGDSTALQLVQDNLAAMNAELTAYGENRTAPTEDEIQRFMDVSFAYNAGSSAMAKLNGEMTAGKEIADNVSDGLLSILSSAGEATKEVDELGNALYTLPDGTEILISADTGRATQNVSTFKGDLDGIPETVTTTAVVDTTAADQQLETWRRNTMRRVVEMKLQLMDRYGREI</sequence>
<keyword evidence="2" id="KW-1185">Reference proteome</keyword>
<dbReference type="KEGG" id="lyk:FLP23_01925"/>
<dbReference type="EMBL" id="CP043504">
    <property type="protein sequence ID" value="QEO08886.1"/>
    <property type="molecule type" value="Genomic_DNA"/>
</dbReference>
<dbReference type="AlphaFoldDB" id="A0A5C1Y534"/>
<protein>
    <submittedName>
        <fullName evidence="1">Uncharacterized protein</fullName>
    </submittedName>
</protein>
<proteinExistence type="predicted"/>
<organism evidence="1 2">
    <name type="scientific">Protaetiibacter larvae</name>
    <dbReference type="NCBI Taxonomy" id="2592654"/>
    <lineage>
        <taxon>Bacteria</taxon>
        <taxon>Bacillati</taxon>
        <taxon>Actinomycetota</taxon>
        <taxon>Actinomycetes</taxon>
        <taxon>Micrococcales</taxon>
        <taxon>Microbacteriaceae</taxon>
        <taxon>Protaetiibacter</taxon>
    </lineage>
</organism>
<dbReference type="Proteomes" id="UP000322159">
    <property type="component" value="Chromosome"/>
</dbReference>
<dbReference type="RefSeq" id="WP_149324317.1">
    <property type="nucleotide sequence ID" value="NZ_CP043504.1"/>
</dbReference>
<evidence type="ECO:0000313" key="2">
    <source>
        <dbReference type="Proteomes" id="UP000322159"/>
    </source>
</evidence>
<gene>
    <name evidence="1" type="ORF">FLP23_01925</name>
</gene>
<reference evidence="1 2" key="1">
    <citation type="submission" date="2019-09" db="EMBL/GenBank/DDBJ databases">
        <title>Genome sequencing of strain KACC 19322.</title>
        <authorList>
            <person name="Heo J."/>
            <person name="Kim S.-J."/>
            <person name="Kim J.-S."/>
            <person name="Hong S.-B."/>
            <person name="Kwon S.-W."/>
        </authorList>
    </citation>
    <scope>NUCLEOTIDE SEQUENCE [LARGE SCALE GENOMIC DNA]</scope>
    <source>
        <strain evidence="1 2">KACC 19322</strain>
    </source>
</reference>
<accession>A0A5C1Y534</accession>